<accession>A0A7W7HZM3</accession>
<dbReference type="EMBL" id="JACHNH010000001">
    <property type="protein sequence ID" value="MBB4763723.1"/>
    <property type="molecule type" value="Genomic_DNA"/>
</dbReference>
<keyword evidence="5" id="KW-1185">Reference proteome</keyword>
<evidence type="ECO:0000256" key="1">
    <source>
        <dbReference type="ARBA" id="ARBA00022729"/>
    </source>
</evidence>
<dbReference type="Pfam" id="PF00497">
    <property type="entry name" value="SBP_bac_3"/>
    <property type="match status" value="1"/>
</dbReference>
<keyword evidence="1 2" id="KW-0732">Signal</keyword>
<dbReference type="CDD" id="cd01004">
    <property type="entry name" value="PBP2_MidA_like"/>
    <property type="match status" value="1"/>
</dbReference>
<dbReference type="Proteomes" id="UP000578112">
    <property type="component" value="Unassembled WGS sequence"/>
</dbReference>
<comment type="caution">
    <text evidence="4">The sequence shown here is derived from an EMBL/GenBank/DDBJ whole genome shotgun (WGS) entry which is preliminary data.</text>
</comment>
<evidence type="ECO:0000313" key="4">
    <source>
        <dbReference type="EMBL" id="MBB4763723.1"/>
    </source>
</evidence>
<feature type="chain" id="PRO_5038666410" evidence="2">
    <location>
        <begin position="31"/>
        <end position="308"/>
    </location>
</feature>
<dbReference type="RefSeq" id="WP_184994993.1">
    <property type="nucleotide sequence ID" value="NZ_BOMK01000020.1"/>
</dbReference>
<evidence type="ECO:0000313" key="5">
    <source>
        <dbReference type="Proteomes" id="UP000578112"/>
    </source>
</evidence>
<dbReference type="PANTHER" id="PTHR35936:SF17">
    <property type="entry name" value="ARGININE-BINDING EXTRACELLULAR PROTEIN ARTP"/>
    <property type="match status" value="1"/>
</dbReference>
<feature type="signal peptide" evidence="2">
    <location>
        <begin position="1"/>
        <end position="30"/>
    </location>
</feature>
<sequence length="308" mass="32707">MKHLTNRRLRLAVAGVVLTLSAAGCGTTTAADETGGDGTASGTAEFSQEIHDRLPDAVKRRGAIRLATDPSYAPMESYGADGRTIIGFEPDLAAALGAVTGIRVELVPAEFGSMIAETNKGTFDGVLSSMTDTPERKKKIDFVDYFSAGLALVVQRGNPEGITDLKDLCGQVVAAEQGTVQVDLLRRTQPACGSRPITIQTFKTNADALLQVRTGRAVAILNDYPPAAHLATDPRTRSQYQLASTVQYEPGLFGIAVAKNNPELRDALRDALDQLIRSGRYADLLERWGLTNGAVSTSSINAGDGTEE</sequence>
<protein>
    <submittedName>
        <fullName evidence="4">Polar amino acid transport system substrate-binding protein</fullName>
    </submittedName>
</protein>
<dbReference type="SMART" id="SM00062">
    <property type="entry name" value="PBPb"/>
    <property type="match status" value="1"/>
</dbReference>
<evidence type="ECO:0000256" key="2">
    <source>
        <dbReference type="SAM" id="SignalP"/>
    </source>
</evidence>
<dbReference type="SUPFAM" id="SSF53850">
    <property type="entry name" value="Periplasmic binding protein-like II"/>
    <property type="match status" value="1"/>
</dbReference>
<dbReference type="InterPro" id="IPR001638">
    <property type="entry name" value="Solute-binding_3/MltF_N"/>
</dbReference>
<evidence type="ECO:0000259" key="3">
    <source>
        <dbReference type="SMART" id="SM00062"/>
    </source>
</evidence>
<organism evidence="4 5">
    <name type="scientific">Actinoplanes digitatis</name>
    <dbReference type="NCBI Taxonomy" id="1868"/>
    <lineage>
        <taxon>Bacteria</taxon>
        <taxon>Bacillati</taxon>
        <taxon>Actinomycetota</taxon>
        <taxon>Actinomycetes</taxon>
        <taxon>Micromonosporales</taxon>
        <taxon>Micromonosporaceae</taxon>
        <taxon>Actinoplanes</taxon>
    </lineage>
</organism>
<feature type="domain" description="Solute-binding protein family 3/N-terminal" evidence="3">
    <location>
        <begin position="63"/>
        <end position="292"/>
    </location>
</feature>
<dbReference type="PANTHER" id="PTHR35936">
    <property type="entry name" value="MEMBRANE-BOUND LYTIC MUREIN TRANSGLYCOSYLASE F"/>
    <property type="match status" value="1"/>
</dbReference>
<gene>
    <name evidence="4" type="ORF">BJ971_004279</name>
</gene>
<name>A0A7W7HZM3_9ACTN</name>
<dbReference type="Gene3D" id="3.40.190.10">
    <property type="entry name" value="Periplasmic binding protein-like II"/>
    <property type="match status" value="2"/>
</dbReference>
<proteinExistence type="predicted"/>
<reference evidence="4 5" key="1">
    <citation type="submission" date="2020-08" db="EMBL/GenBank/DDBJ databases">
        <title>Sequencing the genomes of 1000 actinobacteria strains.</title>
        <authorList>
            <person name="Klenk H.-P."/>
        </authorList>
    </citation>
    <scope>NUCLEOTIDE SEQUENCE [LARGE SCALE GENOMIC DNA]</scope>
    <source>
        <strain evidence="4 5">DSM 43149</strain>
    </source>
</reference>
<dbReference type="PROSITE" id="PS51257">
    <property type="entry name" value="PROKAR_LIPOPROTEIN"/>
    <property type="match status" value="1"/>
</dbReference>
<dbReference type="AlphaFoldDB" id="A0A7W7HZM3"/>